<dbReference type="InterPro" id="IPR013785">
    <property type="entry name" value="Aldolase_TIM"/>
</dbReference>
<dbReference type="InterPro" id="IPR031127">
    <property type="entry name" value="E3_UB_ligase_RBR"/>
</dbReference>
<dbReference type="AlphaFoldDB" id="A0A2K3QH91"/>
<dbReference type="Gene3D" id="3.20.20.70">
    <property type="entry name" value="Aldolase class I"/>
    <property type="match status" value="1"/>
</dbReference>
<dbReference type="SUPFAM" id="SSF57850">
    <property type="entry name" value="RING/U-box"/>
    <property type="match status" value="1"/>
</dbReference>
<dbReference type="GO" id="GO:0008270">
    <property type="term" value="F:zinc ion binding"/>
    <property type="evidence" value="ECO:0007669"/>
    <property type="project" value="UniProtKB-KW"/>
</dbReference>
<dbReference type="EMBL" id="NRSZ01000485">
    <property type="protein sequence ID" value="PNY26889.1"/>
    <property type="molecule type" value="Genomic_DNA"/>
</dbReference>
<evidence type="ECO:0000256" key="8">
    <source>
        <dbReference type="SAM" id="MobiDB-lite"/>
    </source>
</evidence>
<evidence type="ECO:0000256" key="3">
    <source>
        <dbReference type="ARBA" id="ARBA00022737"/>
    </source>
</evidence>
<keyword evidence="5" id="KW-0833">Ubl conjugation pathway</keyword>
<evidence type="ECO:0000256" key="5">
    <source>
        <dbReference type="ARBA" id="ARBA00022786"/>
    </source>
</evidence>
<dbReference type="Proteomes" id="UP000236621">
    <property type="component" value="Unassembled WGS sequence"/>
</dbReference>
<feature type="compositionally biased region" description="Low complexity" evidence="8">
    <location>
        <begin position="164"/>
        <end position="175"/>
    </location>
</feature>
<gene>
    <name evidence="10" type="ORF">TCAP_03183</name>
</gene>
<keyword evidence="6" id="KW-0862">Zinc</keyword>
<comment type="caution">
    <text evidence="10">The sequence shown here is derived from an EMBL/GenBank/DDBJ whole genome shotgun (WGS) entry which is preliminary data.</text>
</comment>
<feature type="domain" description="RING-type" evidence="9">
    <location>
        <begin position="275"/>
        <end position="466"/>
    </location>
</feature>
<evidence type="ECO:0000256" key="7">
    <source>
        <dbReference type="SAM" id="Coils"/>
    </source>
</evidence>
<protein>
    <submittedName>
        <fullName evidence="10">tRNA-dihydrouridine(20a/20b) synthase [NAD(P)+]-like protein</fullName>
    </submittedName>
</protein>
<dbReference type="OrthoDB" id="9977870at2759"/>
<evidence type="ECO:0000256" key="2">
    <source>
        <dbReference type="ARBA" id="ARBA00022723"/>
    </source>
</evidence>
<accession>A0A2K3QH91</accession>
<keyword evidence="7" id="KW-0175">Coiled coil</keyword>
<keyword evidence="1" id="KW-0808">Transferase</keyword>
<evidence type="ECO:0000259" key="9">
    <source>
        <dbReference type="PROSITE" id="PS51873"/>
    </source>
</evidence>
<evidence type="ECO:0000256" key="4">
    <source>
        <dbReference type="ARBA" id="ARBA00022771"/>
    </source>
</evidence>
<name>A0A2K3QH91_9HYPO</name>
<dbReference type="STRING" id="45235.A0A2K3QH91"/>
<proteinExistence type="predicted"/>
<dbReference type="Gene3D" id="1.20.120.1750">
    <property type="match status" value="1"/>
</dbReference>
<keyword evidence="3" id="KW-0677">Repeat</keyword>
<sequence length="949" mass="107713">MSRAIMVATRTAPFDDAHLSREATDWPSMPASFGPKGFVDFYDDPFAALEQIQDTWRSRDREAPWSTDKLSHLDLGDVDWHKYGPPAMLQKAPNVTSQILLDIVAASIDNVKARIAEEDRQRLEEDEQRRAAEAEAARRPRNGKGPGPYLPIIIVPDEPPPEAAPEAADDAPVPARTTDGSRAEAHGSGAVPPGTSAATFAAKVEKRRKFALRRLFHRSTEKGESSSAGGAREALRQKLEAKLDDVDISAADSNTRKTILELRKSGFFKAPDPDELLECVSCLDEFPRRNCVKVPCHSYCRECFVRLVTAAVQNEQQWPPKCCLNRIPFRTVLEHIPDDLKKTFQERASEWEMPVSERVYCHQPECALWIQPRNITLSKRQGRCERGHVTCTICRGPHHGRDDCPQDRDMDLTNVLAEEEGWKRCSSCHALVEHTEACQHMTCRCGNQFCYVCGLRWRTCSCTMRQLDALKEAVEERHERQRFREQAEAAELREILAQIEEFEREEARKAELERLEQARLAEERWQLQIKERIRQEGIRRKEVEHKYEELRARLDELHELQQILVDSQQEGDAANLIKESKAMKEQLAEEQKTERAELDALVLSRMATKEQSFTRDYAIRAAQERKVEQEYHQQLRAFWSGKTGAEAEVEKAMFPLRKRMDQGHRAWQKWKGEQLGLYRCRLDDERTIREELMYSAAQHLAGLYESRETELARKMVAEKKWVHEVMLERERLLGAVEVQEMEGDADNMKTARTENVFACGRQHGCAEPDADAAVSATGNSLTRPHKHQTTQKRPIRSSINPRPTPGLITPRRNGDEARGAGLGRGCRASRLLAPAQDLRRREEAEPVSVRLRAHGALQQGARCRSHASSPHQGADDDADAQLAFRQTVHRYGADLCWTPMILAKEFNRSSFARDSDLSIATARGPGGAAQPPTVLQFGANRPLELARAS</sequence>
<dbReference type="GO" id="GO:0061630">
    <property type="term" value="F:ubiquitin protein ligase activity"/>
    <property type="evidence" value="ECO:0007669"/>
    <property type="project" value="UniProtKB-EC"/>
</dbReference>
<dbReference type="PANTHER" id="PTHR11685">
    <property type="entry name" value="RBR FAMILY RING FINGER AND IBR DOMAIN-CONTAINING"/>
    <property type="match status" value="1"/>
</dbReference>
<feature type="compositionally biased region" description="Basic residues" evidence="8">
    <location>
        <begin position="783"/>
        <end position="795"/>
    </location>
</feature>
<evidence type="ECO:0000256" key="6">
    <source>
        <dbReference type="ARBA" id="ARBA00022833"/>
    </source>
</evidence>
<evidence type="ECO:0000256" key="1">
    <source>
        <dbReference type="ARBA" id="ARBA00022679"/>
    </source>
</evidence>
<evidence type="ECO:0000313" key="10">
    <source>
        <dbReference type="EMBL" id="PNY26889.1"/>
    </source>
</evidence>
<feature type="compositionally biased region" description="Basic and acidic residues" evidence="8">
    <location>
        <begin position="119"/>
        <end position="138"/>
    </location>
</feature>
<feature type="non-terminal residue" evidence="10">
    <location>
        <position position="949"/>
    </location>
</feature>
<reference evidence="10 11" key="1">
    <citation type="submission" date="2017-08" db="EMBL/GenBank/DDBJ databases">
        <title>Harnessing the power of phylogenomics to disentangle the directionality and signatures of interkingdom host jumping in the parasitic fungal genus Tolypocladium.</title>
        <authorList>
            <person name="Quandt C.A."/>
            <person name="Patterson W."/>
            <person name="Spatafora J.W."/>
        </authorList>
    </citation>
    <scope>NUCLEOTIDE SEQUENCE [LARGE SCALE GENOMIC DNA]</scope>
    <source>
        <strain evidence="10 11">CBS 113982</strain>
    </source>
</reference>
<evidence type="ECO:0000313" key="11">
    <source>
        <dbReference type="Proteomes" id="UP000236621"/>
    </source>
</evidence>
<keyword evidence="11" id="KW-1185">Reference proteome</keyword>
<dbReference type="InterPro" id="IPR044066">
    <property type="entry name" value="TRIAD_supradom"/>
</dbReference>
<feature type="region of interest" description="Disordered" evidence="8">
    <location>
        <begin position="119"/>
        <end position="197"/>
    </location>
</feature>
<feature type="coiled-coil region" evidence="7">
    <location>
        <begin position="473"/>
        <end position="597"/>
    </location>
</feature>
<keyword evidence="4" id="KW-0863">Zinc-finger</keyword>
<dbReference type="GO" id="GO:0016567">
    <property type="term" value="P:protein ubiquitination"/>
    <property type="evidence" value="ECO:0007669"/>
    <property type="project" value="InterPro"/>
</dbReference>
<feature type="region of interest" description="Disordered" evidence="8">
    <location>
        <begin position="776"/>
        <end position="822"/>
    </location>
</feature>
<dbReference type="PROSITE" id="PS51873">
    <property type="entry name" value="TRIAD"/>
    <property type="match status" value="1"/>
</dbReference>
<organism evidence="10 11">
    <name type="scientific">Tolypocladium capitatum</name>
    <dbReference type="NCBI Taxonomy" id="45235"/>
    <lineage>
        <taxon>Eukaryota</taxon>
        <taxon>Fungi</taxon>
        <taxon>Dikarya</taxon>
        <taxon>Ascomycota</taxon>
        <taxon>Pezizomycotina</taxon>
        <taxon>Sordariomycetes</taxon>
        <taxon>Hypocreomycetidae</taxon>
        <taxon>Hypocreales</taxon>
        <taxon>Ophiocordycipitaceae</taxon>
        <taxon>Tolypocladium</taxon>
    </lineage>
</organism>
<dbReference type="CDD" id="cd22584">
    <property type="entry name" value="Rcat_RBR_unk"/>
    <property type="match status" value="1"/>
</dbReference>
<feature type="region of interest" description="Disordered" evidence="8">
    <location>
        <begin position="856"/>
        <end position="876"/>
    </location>
</feature>
<keyword evidence="2" id="KW-0479">Metal-binding</keyword>